<dbReference type="PANTHER" id="PTHR45948:SF2">
    <property type="entry name" value="DUAL SPECIFICITY PROTEIN PHOSPHATASE"/>
    <property type="match status" value="1"/>
</dbReference>
<dbReference type="EMBL" id="GL377305">
    <property type="protein sequence ID" value="EFI98251.1"/>
    <property type="molecule type" value="Genomic_DNA"/>
</dbReference>
<keyword evidence="2" id="KW-0378">Hydrolase</keyword>
<dbReference type="InterPro" id="IPR020405">
    <property type="entry name" value="Atypical_DUSP_subfamA"/>
</dbReference>
<dbReference type="Pfam" id="PF00782">
    <property type="entry name" value="DSPc"/>
    <property type="match status" value="1"/>
</dbReference>
<proteinExistence type="inferred from homology"/>
<dbReference type="InterPro" id="IPR000340">
    <property type="entry name" value="Dual-sp_phosphatase_cat-dom"/>
</dbReference>
<dbReference type="OrthoDB" id="2017893at2759"/>
<evidence type="ECO:0008006" key="11">
    <source>
        <dbReference type="Google" id="ProtNLM"/>
    </source>
</evidence>
<evidence type="ECO:0000256" key="1">
    <source>
        <dbReference type="ARBA" id="ARBA00008601"/>
    </source>
</evidence>
<dbReference type="Proteomes" id="UP000007431">
    <property type="component" value="Unassembled WGS sequence"/>
</dbReference>
<protein>
    <recommendedName>
        <fullName evidence="11">Protein-tyrosine-phosphatase</fullName>
    </recommendedName>
</protein>
<reference evidence="9 10" key="1">
    <citation type="journal article" date="2010" name="Nat. Biotechnol.">
        <title>Genome sequence of the model mushroom Schizophyllum commune.</title>
        <authorList>
            <person name="Ohm R.A."/>
            <person name="de Jong J.F."/>
            <person name="Lugones L.G."/>
            <person name="Aerts A."/>
            <person name="Kothe E."/>
            <person name="Stajich J.E."/>
            <person name="de Vries R.P."/>
            <person name="Record E."/>
            <person name="Levasseur A."/>
            <person name="Baker S.E."/>
            <person name="Bartholomew K.A."/>
            <person name="Coutinho P.M."/>
            <person name="Erdmann S."/>
            <person name="Fowler T.J."/>
            <person name="Gathman A.C."/>
            <person name="Lombard V."/>
            <person name="Henrissat B."/>
            <person name="Knabe N."/>
            <person name="Kuees U."/>
            <person name="Lilly W.W."/>
            <person name="Lindquist E."/>
            <person name="Lucas S."/>
            <person name="Magnuson J.K."/>
            <person name="Piumi F."/>
            <person name="Raudaskoski M."/>
            <person name="Salamov A."/>
            <person name="Schmutz J."/>
            <person name="Schwarze F.W.M.R."/>
            <person name="vanKuyk P.A."/>
            <person name="Horton J.S."/>
            <person name="Grigoriev I.V."/>
            <person name="Woesten H.A.B."/>
        </authorList>
    </citation>
    <scope>NUCLEOTIDE SEQUENCE [LARGE SCALE GENOMIC DNA]</scope>
    <source>
        <strain evidence="10">H4-8 / FGSC 9210</strain>
    </source>
</reference>
<dbReference type="HOGENOM" id="CLU_027074_9_0_1"/>
<dbReference type="InterPro" id="IPR016130">
    <property type="entry name" value="Tyr_Pase_AS"/>
</dbReference>
<dbReference type="PROSITE" id="PS50056">
    <property type="entry name" value="TYR_PHOSPHATASE_2"/>
    <property type="match status" value="1"/>
</dbReference>
<feature type="domain" description="Tyrosine specific protein phosphatases" evidence="8">
    <location>
        <begin position="93"/>
        <end position="160"/>
    </location>
</feature>
<dbReference type="GO" id="GO:0005829">
    <property type="term" value="C:cytosol"/>
    <property type="evidence" value="ECO:0007669"/>
    <property type="project" value="TreeGrafter"/>
</dbReference>
<comment type="catalytic activity">
    <reaction evidence="5">
        <text>O-phospho-L-threonyl-[protein] + H2O = L-threonyl-[protein] + phosphate</text>
        <dbReference type="Rhea" id="RHEA:47004"/>
        <dbReference type="Rhea" id="RHEA-COMP:11060"/>
        <dbReference type="Rhea" id="RHEA-COMP:11605"/>
        <dbReference type="ChEBI" id="CHEBI:15377"/>
        <dbReference type="ChEBI" id="CHEBI:30013"/>
        <dbReference type="ChEBI" id="CHEBI:43474"/>
        <dbReference type="ChEBI" id="CHEBI:61977"/>
        <dbReference type="EC" id="3.1.3.16"/>
    </reaction>
</comment>
<dbReference type="InterPro" id="IPR000387">
    <property type="entry name" value="Tyr_Pase_dom"/>
</dbReference>
<dbReference type="SMART" id="SM00195">
    <property type="entry name" value="DSPc"/>
    <property type="match status" value="1"/>
</dbReference>
<dbReference type="AlphaFoldDB" id="D8Q357"/>
<dbReference type="eggNOG" id="KOG1716">
    <property type="taxonomic scope" value="Eukaryota"/>
</dbReference>
<dbReference type="OMA" id="TKHGITH"/>
<dbReference type="PRINTS" id="PR01908">
    <property type="entry name" value="ADSPHPHTASE"/>
</dbReference>
<keyword evidence="3" id="KW-0904">Protein phosphatase</keyword>
<dbReference type="PROSITE" id="PS00383">
    <property type="entry name" value="TYR_PHOSPHATASE_1"/>
    <property type="match status" value="1"/>
</dbReference>
<feature type="domain" description="Tyrosine-protein phosphatase" evidence="7">
    <location>
        <begin position="33"/>
        <end position="182"/>
    </location>
</feature>
<dbReference type="PANTHER" id="PTHR45948">
    <property type="entry name" value="DUAL SPECIFICITY PROTEIN PHOSPHATASE DDB_G0269404-RELATED"/>
    <property type="match status" value="1"/>
</dbReference>
<evidence type="ECO:0000256" key="3">
    <source>
        <dbReference type="ARBA" id="ARBA00022912"/>
    </source>
</evidence>
<dbReference type="KEGG" id="scm:SCHCO_02617701"/>
<dbReference type="PROSITE" id="PS50054">
    <property type="entry name" value="TYR_PHOSPHATASE_DUAL"/>
    <property type="match status" value="1"/>
</dbReference>
<dbReference type="GO" id="GO:0008138">
    <property type="term" value="F:protein tyrosine/serine/threonine phosphatase activity"/>
    <property type="evidence" value="ECO:0007669"/>
    <property type="project" value="InterPro"/>
</dbReference>
<comment type="similarity">
    <text evidence="1">Belongs to the protein-tyrosine phosphatase family. Non-receptor class dual specificity subfamily.</text>
</comment>
<evidence type="ECO:0000256" key="2">
    <source>
        <dbReference type="ARBA" id="ARBA00022801"/>
    </source>
</evidence>
<dbReference type="PRINTS" id="PR01909">
    <property type="entry name" value="ADSPHPHTASEA"/>
</dbReference>
<dbReference type="Gene3D" id="3.90.190.10">
    <property type="entry name" value="Protein tyrosine phosphatase superfamily"/>
    <property type="match status" value="1"/>
</dbReference>
<dbReference type="STRING" id="578458.D8Q357"/>
<keyword evidence="10" id="KW-1185">Reference proteome</keyword>
<evidence type="ECO:0000259" key="8">
    <source>
        <dbReference type="PROSITE" id="PS50056"/>
    </source>
</evidence>
<sequence>MKTPSAASQNWQVAYRAATSHISTDGDARFGRTASLITPRLYLSDYFTARDEDTLARLGITHVVSVLDMEPMLPATIPAEHRLHVKLLDNSGEDIISRLDETTDYIRRALAENEGSKVLVHCVQGISRSATVVCAYLLATSTPKPGMLSEEVIDWIRERRNVVCPNLGFRLQLEEYAKRFKTVPASKRLSVALAQRIRALRGKSKVDVKVEKLEEVSLVVKQT</sequence>
<dbReference type="InParanoid" id="D8Q357"/>
<dbReference type="VEuPathDB" id="FungiDB:SCHCODRAFT_02617701"/>
<dbReference type="InterPro" id="IPR029021">
    <property type="entry name" value="Prot-tyrosine_phosphatase-like"/>
</dbReference>
<evidence type="ECO:0000256" key="6">
    <source>
        <dbReference type="PIRSR" id="PIRSR620405-1"/>
    </source>
</evidence>
<dbReference type="GO" id="GO:0004722">
    <property type="term" value="F:protein serine/threonine phosphatase activity"/>
    <property type="evidence" value="ECO:0007669"/>
    <property type="project" value="UniProtKB-EC"/>
</dbReference>
<dbReference type="GO" id="GO:0007165">
    <property type="term" value="P:signal transduction"/>
    <property type="evidence" value="ECO:0007669"/>
    <property type="project" value="TreeGrafter"/>
</dbReference>
<dbReference type="SUPFAM" id="SSF52799">
    <property type="entry name" value="(Phosphotyrosine protein) phosphatases II"/>
    <property type="match status" value="1"/>
</dbReference>
<organism evidence="10">
    <name type="scientific">Schizophyllum commune (strain H4-8 / FGSC 9210)</name>
    <name type="common">Split gill fungus</name>
    <dbReference type="NCBI Taxonomy" id="578458"/>
    <lineage>
        <taxon>Eukaryota</taxon>
        <taxon>Fungi</taxon>
        <taxon>Dikarya</taxon>
        <taxon>Basidiomycota</taxon>
        <taxon>Agaricomycotina</taxon>
        <taxon>Agaricomycetes</taxon>
        <taxon>Agaricomycetidae</taxon>
        <taxon>Agaricales</taxon>
        <taxon>Schizophyllaceae</taxon>
        <taxon>Schizophyllum</taxon>
    </lineage>
</organism>
<dbReference type="GeneID" id="9590324"/>
<accession>D8Q357</accession>
<dbReference type="CDD" id="cd14498">
    <property type="entry name" value="DSP"/>
    <property type="match status" value="1"/>
</dbReference>
<comment type="catalytic activity">
    <reaction evidence="4">
        <text>O-phospho-L-seryl-[protein] + H2O = L-seryl-[protein] + phosphate</text>
        <dbReference type="Rhea" id="RHEA:20629"/>
        <dbReference type="Rhea" id="RHEA-COMP:9863"/>
        <dbReference type="Rhea" id="RHEA-COMP:11604"/>
        <dbReference type="ChEBI" id="CHEBI:15377"/>
        <dbReference type="ChEBI" id="CHEBI:29999"/>
        <dbReference type="ChEBI" id="CHEBI:43474"/>
        <dbReference type="ChEBI" id="CHEBI:83421"/>
        <dbReference type="EC" id="3.1.3.16"/>
    </reaction>
</comment>
<name>D8Q357_SCHCM</name>
<dbReference type="RefSeq" id="XP_003033154.1">
    <property type="nucleotide sequence ID" value="XM_003033108.1"/>
</dbReference>
<evidence type="ECO:0000256" key="4">
    <source>
        <dbReference type="ARBA" id="ARBA00047761"/>
    </source>
</evidence>
<dbReference type="GO" id="GO:0004725">
    <property type="term" value="F:protein tyrosine phosphatase activity"/>
    <property type="evidence" value="ECO:0007669"/>
    <property type="project" value="TreeGrafter"/>
</dbReference>
<evidence type="ECO:0000256" key="5">
    <source>
        <dbReference type="ARBA" id="ARBA00048336"/>
    </source>
</evidence>
<evidence type="ECO:0000259" key="7">
    <source>
        <dbReference type="PROSITE" id="PS50054"/>
    </source>
</evidence>
<evidence type="ECO:0000313" key="10">
    <source>
        <dbReference type="Proteomes" id="UP000007431"/>
    </source>
</evidence>
<evidence type="ECO:0000313" key="9">
    <source>
        <dbReference type="EMBL" id="EFI98251.1"/>
    </source>
</evidence>
<feature type="active site" description="Phosphocysteine intermediate" evidence="6">
    <location>
        <position position="122"/>
    </location>
</feature>
<gene>
    <name evidence="9" type="ORF">SCHCODRAFT_67119</name>
</gene>
<dbReference type="InterPro" id="IPR020422">
    <property type="entry name" value="TYR_PHOSPHATASE_DUAL_dom"/>
</dbReference>